<accession>A0A0S7Y6I3</accession>
<organism evidence="1 2">
    <name type="scientific">candidate division WOR-1 bacterium DG_54_3</name>
    <dbReference type="NCBI Taxonomy" id="1703775"/>
    <lineage>
        <taxon>Bacteria</taxon>
        <taxon>Bacillati</taxon>
        <taxon>Saganbacteria</taxon>
    </lineage>
</organism>
<gene>
    <name evidence="1" type="ORF">AMJ44_00250</name>
</gene>
<dbReference type="AlphaFoldDB" id="A0A0S7Y6I3"/>
<sequence>MAGINTHIQYKGLSFHIQTQDKGISAKYIESFIYKSGKTLHSRKIPYHSFINQPDFNQKLLQLMKKQHLAFIHDISAGKCDHYLSLPDKPESAHQKPLSSTPPQEAAIPEHGALEINLIQLSLPSSSKPLSFSLEVRQGSPSQPVSFSQITARAITEIDKEYVLFDGFTAEDGKLTLGFPIPEFPGKIFTLSIKAEKKGFKPEEIKIPLTQA</sequence>
<reference evidence="1 2" key="1">
    <citation type="journal article" date="2015" name="Microbiome">
        <title>Genomic resolution of linkages in carbon, nitrogen, and sulfur cycling among widespread estuary sediment bacteria.</title>
        <authorList>
            <person name="Baker B.J."/>
            <person name="Lazar C.S."/>
            <person name="Teske A.P."/>
            <person name="Dick G.J."/>
        </authorList>
    </citation>
    <scope>NUCLEOTIDE SEQUENCE [LARGE SCALE GENOMIC DNA]</scope>
    <source>
        <strain evidence="1">DG_54_3</strain>
    </source>
</reference>
<protein>
    <submittedName>
        <fullName evidence="1">Uncharacterized protein</fullName>
    </submittedName>
</protein>
<evidence type="ECO:0000313" key="2">
    <source>
        <dbReference type="Proteomes" id="UP000051861"/>
    </source>
</evidence>
<comment type="caution">
    <text evidence="1">The sequence shown here is derived from an EMBL/GenBank/DDBJ whole genome shotgun (WGS) entry which is preliminary data.</text>
</comment>
<evidence type="ECO:0000313" key="1">
    <source>
        <dbReference type="EMBL" id="KPJ70186.1"/>
    </source>
</evidence>
<dbReference type="EMBL" id="LIZX01000004">
    <property type="protein sequence ID" value="KPJ70186.1"/>
    <property type="molecule type" value="Genomic_DNA"/>
</dbReference>
<proteinExistence type="predicted"/>
<dbReference type="Proteomes" id="UP000051861">
    <property type="component" value="Unassembled WGS sequence"/>
</dbReference>
<name>A0A0S7Y6I3_UNCSA</name>